<dbReference type="EMBL" id="VSRR010001762">
    <property type="protein sequence ID" value="MPC27526.1"/>
    <property type="molecule type" value="Genomic_DNA"/>
</dbReference>
<evidence type="ECO:0000313" key="1">
    <source>
        <dbReference type="EMBL" id="MPC27526.1"/>
    </source>
</evidence>
<proteinExistence type="predicted"/>
<dbReference type="Proteomes" id="UP000324222">
    <property type="component" value="Unassembled WGS sequence"/>
</dbReference>
<protein>
    <submittedName>
        <fullName evidence="1">Uncharacterized protein</fullName>
    </submittedName>
</protein>
<keyword evidence="2" id="KW-1185">Reference proteome</keyword>
<evidence type="ECO:0000313" key="2">
    <source>
        <dbReference type="Proteomes" id="UP000324222"/>
    </source>
</evidence>
<organism evidence="1 2">
    <name type="scientific">Portunus trituberculatus</name>
    <name type="common">Swimming crab</name>
    <name type="synonym">Neptunus trituberculatus</name>
    <dbReference type="NCBI Taxonomy" id="210409"/>
    <lineage>
        <taxon>Eukaryota</taxon>
        <taxon>Metazoa</taxon>
        <taxon>Ecdysozoa</taxon>
        <taxon>Arthropoda</taxon>
        <taxon>Crustacea</taxon>
        <taxon>Multicrustacea</taxon>
        <taxon>Malacostraca</taxon>
        <taxon>Eumalacostraca</taxon>
        <taxon>Eucarida</taxon>
        <taxon>Decapoda</taxon>
        <taxon>Pleocyemata</taxon>
        <taxon>Brachyura</taxon>
        <taxon>Eubrachyura</taxon>
        <taxon>Portunoidea</taxon>
        <taxon>Portunidae</taxon>
        <taxon>Portuninae</taxon>
        <taxon>Portunus</taxon>
    </lineage>
</organism>
<dbReference type="AlphaFoldDB" id="A0A5B7E312"/>
<accession>A0A5B7E312</accession>
<reference evidence="1 2" key="1">
    <citation type="submission" date="2019-05" db="EMBL/GenBank/DDBJ databases">
        <title>Another draft genome of Portunus trituberculatus and its Hox gene families provides insights of decapod evolution.</title>
        <authorList>
            <person name="Jeong J.-H."/>
            <person name="Song I."/>
            <person name="Kim S."/>
            <person name="Choi T."/>
            <person name="Kim D."/>
            <person name="Ryu S."/>
            <person name="Kim W."/>
        </authorList>
    </citation>
    <scope>NUCLEOTIDE SEQUENCE [LARGE SCALE GENOMIC DNA]</scope>
    <source>
        <tissue evidence="1">Muscle</tissue>
    </source>
</reference>
<name>A0A5B7E312_PORTR</name>
<gene>
    <name evidence="1" type="ORF">E2C01_020698</name>
</gene>
<sequence length="80" mass="9276">MSKRKVSVIAGKTWRGEVLVRVIALRRGRAVVHKNNVALTQSSKWSSRIKEIRIDLIIYTALKKEVSRYFLEDVILLRIV</sequence>
<comment type="caution">
    <text evidence="1">The sequence shown here is derived from an EMBL/GenBank/DDBJ whole genome shotgun (WGS) entry which is preliminary data.</text>
</comment>